<dbReference type="CDD" id="cd09557">
    <property type="entry name" value="SAM_Smaug"/>
    <property type="match status" value="1"/>
</dbReference>
<dbReference type="EMBL" id="JACEFF010000205">
    <property type="protein sequence ID" value="KAH9642020.1"/>
    <property type="molecule type" value="Genomic_DNA"/>
</dbReference>
<dbReference type="AlphaFoldDB" id="A0A922SLB7"/>
<keyword evidence="3" id="KW-0694">RNA-binding</keyword>
<dbReference type="SMART" id="SM00454">
    <property type="entry name" value="SAM"/>
    <property type="match status" value="1"/>
</dbReference>
<dbReference type="GO" id="GO:0003729">
    <property type="term" value="F:mRNA binding"/>
    <property type="evidence" value="ECO:0007669"/>
    <property type="project" value="TreeGrafter"/>
</dbReference>
<evidence type="ECO:0000256" key="1">
    <source>
        <dbReference type="ARBA" id="ARBA00004496"/>
    </source>
</evidence>
<dbReference type="GO" id="GO:0000289">
    <property type="term" value="P:nuclear-transcribed mRNA poly(A) tail shortening"/>
    <property type="evidence" value="ECO:0007669"/>
    <property type="project" value="TreeGrafter"/>
</dbReference>
<dbReference type="Gene3D" id="1.10.150.50">
    <property type="entry name" value="Transcription Factor, Ets-1"/>
    <property type="match status" value="1"/>
</dbReference>
<evidence type="ECO:0000256" key="3">
    <source>
        <dbReference type="ARBA" id="ARBA00022884"/>
    </source>
</evidence>
<evidence type="ECO:0000256" key="2">
    <source>
        <dbReference type="ARBA" id="ARBA00022490"/>
    </source>
</evidence>
<proteinExistence type="predicted"/>
<dbReference type="SUPFAM" id="SSF47769">
    <property type="entry name" value="SAM/Pointed domain"/>
    <property type="match status" value="1"/>
</dbReference>
<evidence type="ECO:0000313" key="6">
    <source>
        <dbReference type="EMBL" id="KAH9642020.1"/>
    </source>
</evidence>
<name>A0A922SLB7_SPOEX</name>
<evidence type="ECO:0000259" key="5">
    <source>
        <dbReference type="SMART" id="SM00454"/>
    </source>
</evidence>
<accession>A0A922SLB7</accession>
<dbReference type="InterPro" id="IPR058599">
    <property type="entry name" value="PHAT_Smg/ZCCHC2-like"/>
</dbReference>
<dbReference type="GO" id="GO:0030371">
    <property type="term" value="F:translation repressor activity"/>
    <property type="evidence" value="ECO:0007669"/>
    <property type="project" value="InterPro"/>
</dbReference>
<dbReference type="PANTHER" id="PTHR12515:SF5">
    <property type="entry name" value="PROTEIN SMAUG"/>
    <property type="match status" value="1"/>
</dbReference>
<feature type="region of interest" description="Disordered" evidence="4">
    <location>
        <begin position="533"/>
        <end position="552"/>
    </location>
</feature>
<evidence type="ECO:0000313" key="7">
    <source>
        <dbReference type="Proteomes" id="UP000814243"/>
    </source>
</evidence>
<evidence type="ECO:0000256" key="4">
    <source>
        <dbReference type="SAM" id="MobiDB-lite"/>
    </source>
</evidence>
<dbReference type="PANTHER" id="PTHR12515">
    <property type="entry name" value="STERILE ALPHA MOTIF DOMAIN CONTAINING PROTEIN 4-RELATED"/>
    <property type="match status" value="1"/>
</dbReference>
<comment type="subcellular location">
    <subcellularLocation>
        <location evidence="1">Cytoplasm</location>
    </subcellularLocation>
</comment>
<dbReference type="InterPro" id="IPR001660">
    <property type="entry name" value="SAM"/>
</dbReference>
<dbReference type="InterPro" id="IPR037634">
    <property type="entry name" value="Smaug_SAM"/>
</dbReference>
<keyword evidence="2" id="KW-0963">Cytoplasm</keyword>
<dbReference type="InterPro" id="IPR050897">
    <property type="entry name" value="SMAUG/VTS1_RNA-bind"/>
</dbReference>
<dbReference type="InterPro" id="IPR013761">
    <property type="entry name" value="SAM/pointed_sf"/>
</dbReference>
<gene>
    <name evidence="6" type="ORF">HF086_007356</name>
</gene>
<sequence>MNGTFNEQLGGVAGLFDQWGACEQTVLACTLARRVPWPGLKLVQRAVEAALRSHVEDERLERDANDEVHLANLLTVNGDDDDGCERLHRLLALLPLLRMDNERCKDLYVTATPALVQRCMDAPRRSPVVPDQCRQLLSYLLVHPALTHHDEGILKQWLRYLENHIAGNRPECVWQQRIEPCLIPDSNIWSTTNSSFRRTIGKNVEFRGIIGLDGAEHFNTDLLQESFSKNGRDVDISIEGEKLNFDATISQPKSQRSNSLTPPSSNFTHMSSSAENLSDAPFVQKPRSFSLSSEHSLSQIRPISIMYGTTGSETRLDDLRSHNFGEHPGMSNVAQWLKSLRLHKYVWLFTNMSYEQMMAMDEKYLEKLGVTKGARHKLLLSIKKLSERGAVLAAVEAELRGGAPAGRALERLRAVLLSPMPPACDLPAAIVRALHLGTAASLHIFALHHEAFSRPELQEALKGLRHRLPPRQFFHHVSDMPLNRRCPKPRYESPQSIIWQFFAPASALTMAHRAAHWSPEGSAAARLGWRRMRGRGRRRGRGERGRGAAAAPAAADHYSSLDALCLQMTEQAIN</sequence>
<dbReference type="GO" id="GO:0000932">
    <property type="term" value="C:P-body"/>
    <property type="evidence" value="ECO:0007669"/>
    <property type="project" value="TreeGrafter"/>
</dbReference>
<dbReference type="Proteomes" id="UP000814243">
    <property type="component" value="Unassembled WGS sequence"/>
</dbReference>
<organism evidence="6 7">
    <name type="scientific">Spodoptera exigua</name>
    <name type="common">Beet armyworm</name>
    <name type="synonym">Noctua fulgens</name>
    <dbReference type="NCBI Taxonomy" id="7107"/>
    <lineage>
        <taxon>Eukaryota</taxon>
        <taxon>Metazoa</taxon>
        <taxon>Ecdysozoa</taxon>
        <taxon>Arthropoda</taxon>
        <taxon>Hexapoda</taxon>
        <taxon>Insecta</taxon>
        <taxon>Pterygota</taxon>
        <taxon>Neoptera</taxon>
        <taxon>Endopterygota</taxon>
        <taxon>Lepidoptera</taxon>
        <taxon>Glossata</taxon>
        <taxon>Ditrysia</taxon>
        <taxon>Noctuoidea</taxon>
        <taxon>Noctuidae</taxon>
        <taxon>Amphipyrinae</taxon>
        <taxon>Spodoptera</taxon>
    </lineage>
</organism>
<reference evidence="6" key="1">
    <citation type="journal article" date="2021" name="G3 (Bethesda)">
        <title>Genome and transcriptome analysis of the beet armyworm Spodoptera exigua reveals targets for pest control. .</title>
        <authorList>
            <person name="Simon S."/>
            <person name="Breeschoten T."/>
            <person name="Jansen H.J."/>
            <person name="Dirks R.P."/>
            <person name="Schranz M.E."/>
            <person name="Ros V.I.D."/>
        </authorList>
    </citation>
    <scope>NUCLEOTIDE SEQUENCE</scope>
    <source>
        <strain evidence="6">TB_SE_WUR_2020</strain>
    </source>
</reference>
<feature type="region of interest" description="Disordered" evidence="4">
    <location>
        <begin position="247"/>
        <end position="272"/>
    </location>
</feature>
<protein>
    <recommendedName>
        <fullName evidence="5">SAM domain-containing protein</fullName>
    </recommendedName>
</protein>
<dbReference type="Pfam" id="PF00536">
    <property type="entry name" value="SAM_1"/>
    <property type="match status" value="1"/>
</dbReference>
<feature type="domain" description="SAM" evidence="5">
    <location>
        <begin position="325"/>
        <end position="388"/>
    </location>
</feature>
<comment type="caution">
    <text evidence="6">The sequence shown here is derived from an EMBL/GenBank/DDBJ whole genome shotgun (WGS) entry which is preliminary data.</text>
</comment>
<dbReference type="Pfam" id="PF26034">
    <property type="entry name" value="PHAT_SMAUG"/>
    <property type="match status" value="1"/>
</dbReference>